<dbReference type="eggNOG" id="KOG2103">
    <property type="taxonomic scope" value="Eukaryota"/>
</dbReference>
<evidence type="ECO:0000313" key="12">
    <source>
        <dbReference type="EMBL" id="AOW05416.1"/>
    </source>
</evidence>
<proteinExistence type="inferred from homology"/>
<keyword evidence="7" id="KW-1133">Transmembrane helix</keyword>
<comment type="subcellular location">
    <subcellularLocation>
        <location evidence="1">Endoplasmic reticulum membrane</location>
        <topology evidence="1">Single-pass type I membrane protein</topology>
    </subcellularLocation>
</comment>
<feature type="signal peptide" evidence="10">
    <location>
        <begin position="1"/>
        <end position="17"/>
    </location>
</feature>
<dbReference type="InterPro" id="IPR011678">
    <property type="entry name" value="EMC1_C"/>
</dbReference>
<keyword evidence="5 10" id="KW-0732">Signal</keyword>
<name>A0A1D8NIE1_YARLL</name>
<accession>A0A1D8NIE1</accession>
<dbReference type="Pfam" id="PF07774">
    <property type="entry name" value="EMC1_C"/>
    <property type="match status" value="1"/>
</dbReference>
<dbReference type="VEuPathDB" id="FungiDB:YALI1_E17527g"/>
<evidence type="ECO:0000256" key="8">
    <source>
        <dbReference type="ARBA" id="ARBA00023136"/>
    </source>
</evidence>
<feature type="domain" description="ER membrane protein complex subunit 1 C-terminal" evidence="11">
    <location>
        <begin position="598"/>
        <end position="808"/>
    </location>
</feature>
<evidence type="ECO:0000259" key="11">
    <source>
        <dbReference type="Pfam" id="PF07774"/>
    </source>
</evidence>
<evidence type="ECO:0000256" key="7">
    <source>
        <dbReference type="ARBA" id="ARBA00022989"/>
    </source>
</evidence>
<dbReference type="GeneID" id="2911523"/>
<evidence type="ECO:0000256" key="1">
    <source>
        <dbReference type="ARBA" id="ARBA00004115"/>
    </source>
</evidence>
<dbReference type="PANTHER" id="PTHR21573">
    <property type="entry name" value="ER MEMBRANE PROTEIN COMPLEX SUBUNIT 1"/>
    <property type="match status" value="1"/>
</dbReference>
<evidence type="ECO:0000256" key="6">
    <source>
        <dbReference type="ARBA" id="ARBA00022824"/>
    </source>
</evidence>
<evidence type="ECO:0000256" key="2">
    <source>
        <dbReference type="ARBA" id="ARBA00007904"/>
    </source>
</evidence>
<protein>
    <recommendedName>
        <fullName evidence="3">ER membrane protein complex subunit 1</fullName>
    </recommendedName>
</protein>
<dbReference type="EMBL" id="CP017557">
    <property type="protein sequence ID" value="AOW05416.1"/>
    <property type="molecule type" value="Genomic_DNA"/>
</dbReference>
<evidence type="ECO:0000256" key="9">
    <source>
        <dbReference type="ARBA" id="ARBA00023180"/>
    </source>
</evidence>
<dbReference type="PANTHER" id="PTHR21573:SF0">
    <property type="entry name" value="ER MEMBRANE PROTEIN COMPLEX SUBUNIT 1"/>
    <property type="match status" value="1"/>
</dbReference>
<feature type="chain" id="PRO_5030026692" description="ER membrane protein complex subunit 1" evidence="10">
    <location>
        <begin position="18"/>
        <end position="815"/>
    </location>
</feature>
<keyword evidence="9" id="KW-0325">Glycoprotein</keyword>
<gene>
    <name evidence="12" type="ORF">YALI1_E17527g</name>
</gene>
<comment type="similarity">
    <text evidence="2">Belongs to the EMC1 family.</text>
</comment>
<dbReference type="RefSeq" id="XP_503946.3">
    <property type="nucleotide sequence ID" value="XM_503946.3"/>
</dbReference>
<keyword evidence="6" id="KW-0256">Endoplasmic reticulum</keyword>
<keyword evidence="4" id="KW-0812">Transmembrane</keyword>
<dbReference type="VEuPathDB" id="FungiDB:YALI0_E14575g"/>
<evidence type="ECO:0000256" key="10">
    <source>
        <dbReference type="SAM" id="SignalP"/>
    </source>
</evidence>
<dbReference type="KEGG" id="yli:2911523"/>
<evidence type="ECO:0000256" key="4">
    <source>
        <dbReference type="ARBA" id="ARBA00022692"/>
    </source>
</evidence>
<dbReference type="AlphaFoldDB" id="A0A1D8NIE1"/>
<evidence type="ECO:0000256" key="3">
    <source>
        <dbReference type="ARBA" id="ARBA00020824"/>
    </source>
</evidence>
<reference evidence="12 13" key="1">
    <citation type="journal article" date="2016" name="PLoS ONE">
        <title>Sequence Assembly of Yarrowia lipolytica Strain W29/CLIB89 Shows Transposable Element Diversity.</title>
        <authorList>
            <person name="Magnan C."/>
            <person name="Yu J."/>
            <person name="Chang I."/>
            <person name="Jahn E."/>
            <person name="Kanomata Y."/>
            <person name="Wu J."/>
            <person name="Zeller M."/>
            <person name="Oakes M."/>
            <person name="Baldi P."/>
            <person name="Sandmeyer S."/>
        </authorList>
    </citation>
    <scope>NUCLEOTIDE SEQUENCE [LARGE SCALE GENOMIC DNA]</scope>
    <source>
        <strain evidence="13">CLIB89(W29)</strain>
    </source>
</reference>
<dbReference type="GO" id="GO:0034975">
    <property type="term" value="P:protein folding in endoplasmic reticulum"/>
    <property type="evidence" value="ECO:0007669"/>
    <property type="project" value="TreeGrafter"/>
</dbReference>
<dbReference type="Proteomes" id="UP000182444">
    <property type="component" value="Chromosome 1E"/>
</dbReference>
<evidence type="ECO:0000256" key="5">
    <source>
        <dbReference type="ARBA" id="ARBA00022729"/>
    </source>
</evidence>
<dbReference type="InterPro" id="IPR026895">
    <property type="entry name" value="EMC1"/>
</dbReference>
<evidence type="ECO:0000313" key="13">
    <source>
        <dbReference type="Proteomes" id="UP000182444"/>
    </source>
</evidence>
<keyword evidence="8" id="KW-0472">Membrane</keyword>
<dbReference type="GO" id="GO:0072546">
    <property type="term" value="C:EMC complex"/>
    <property type="evidence" value="ECO:0007669"/>
    <property type="project" value="InterPro"/>
</dbReference>
<sequence>MKLQLSVLACVASTVVAVFIDEVGVNDWVRLSAPESIKVLDNVAYLASADALSALDLSSDAPKGIKWSRRFSDNSSITLKNDHAIVQEQSVSYGFNLKDGGLSWESHEKDVLKEGVIVTTEDDTYVAQADNALGSIRLFKLNRGVPEEQWSATADPIRDLAVVDISTGEGEQQEINTSVVALEDGRSSTKVRIISKNSDKSITMGLCQRLIKFQPFASKFLVSCIISEKVHLTLIDLESKKTVTTSVIGQEGQVHVSGADIFVLGDDKLYKIDLSEFAPVLIGDIPHGKDAVISLQEQLVVQDSAAIETFDYSLNKKASVAQIPFSLTYTGSDNFLVASPTSLNVLTPEGKSLWSSPVLSSIITAAFIDKDEVKADDAFNINTDPVTAFINRIQSHVAQLPHLIKWFSSLTLDVLEVSTDNDHFFEKLLIVATPSGLTAIDTTTNTNAWEVDIPGVTKLTSVANGVVATTPNGDIAYDAHGVEFSAPESDSEYTVKTTGNIIQGYRSGQPTWTWSPAAGSIAKTVSKNLDDESVSIGTILGDRTVLYKYLYPNVIAAASVDETAGTLLITVLDSVTGNTLYQSIHNDVKSFSDIVFGEYWITYSYVSGGALPGAKLVTCDFYESTTPNERKSTDEMSAFDMFVPETICQAFGIESEVTALSVSKTTFGITSRDVIVALADGRVASIPRQAINPRRPVGRAATAAEMEEGLGTYDPFLAIFPQMLISHSYSLKGDIIVTSGATLESTSLVAVLSTNGDIFFTRIFPSTAFDLMKPNFSKKNLVYTVLALGIAVRYMGPVVAKRLNNQKWGVGLIEK</sequence>
<organism evidence="12 13">
    <name type="scientific">Yarrowia lipolytica</name>
    <name type="common">Candida lipolytica</name>
    <dbReference type="NCBI Taxonomy" id="4952"/>
    <lineage>
        <taxon>Eukaryota</taxon>
        <taxon>Fungi</taxon>
        <taxon>Dikarya</taxon>
        <taxon>Ascomycota</taxon>
        <taxon>Saccharomycotina</taxon>
        <taxon>Dipodascomycetes</taxon>
        <taxon>Dipodascales</taxon>
        <taxon>Dipodascales incertae sedis</taxon>
        <taxon>Yarrowia</taxon>
    </lineage>
</organism>